<feature type="compositionally biased region" description="Basic and acidic residues" evidence="1">
    <location>
        <begin position="34"/>
        <end position="49"/>
    </location>
</feature>
<evidence type="ECO:0000313" key="3">
    <source>
        <dbReference type="Proteomes" id="UP001153203"/>
    </source>
</evidence>
<dbReference type="AlphaFoldDB" id="A0A9X4SMQ8"/>
<dbReference type="EMBL" id="JAMWGI010000001">
    <property type="protein sequence ID" value="MDG6192692.1"/>
    <property type="molecule type" value="Genomic_DNA"/>
</dbReference>
<name>A0A9X4SMQ8_9LACT</name>
<feature type="region of interest" description="Disordered" evidence="1">
    <location>
        <begin position="29"/>
        <end position="49"/>
    </location>
</feature>
<dbReference type="Proteomes" id="UP001153203">
    <property type="component" value="Unassembled WGS sequence"/>
</dbReference>
<sequence>MPKEQIDKRDPYNANNSFVGFRARPLQKRSKTGVRYEGETEGGEVKLFE</sequence>
<evidence type="ECO:0000256" key="1">
    <source>
        <dbReference type="SAM" id="MobiDB-lite"/>
    </source>
</evidence>
<protein>
    <submittedName>
        <fullName evidence="2">Uncharacterized protein</fullName>
    </submittedName>
</protein>
<proteinExistence type="predicted"/>
<organism evidence="2 3">
    <name type="scientific">Lactococcus formosensis</name>
    <dbReference type="NCBI Taxonomy" id="1281486"/>
    <lineage>
        <taxon>Bacteria</taxon>
        <taxon>Bacillati</taxon>
        <taxon>Bacillota</taxon>
        <taxon>Bacilli</taxon>
        <taxon>Lactobacillales</taxon>
        <taxon>Streptococcaceae</taxon>
        <taxon>Lactococcus</taxon>
    </lineage>
</organism>
<accession>A0A9X4SMQ8</accession>
<reference evidence="2" key="1">
    <citation type="submission" date="2022-06" db="EMBL/GenBank/DDBJ databases">
        <title>Lactococcus from bovine mastitis in China.</title>
        <authorList>
            <person name="Lin Y."/>
            <person name="Han B."/>
        </authorList>
    </citation>
    <scope>NUCLEOTIDE SEQUENCE</scope>
    <source>
        <strain evidence="2">Hebei-B-39</strain>
    </source>
</reference>
<dbReference type="RefSeq" id="WP_279362570.1">
    <property type="nucleotide sequence ID" value="NZ_JAMWGA010000001.1"/>
</dbReference>
<evidence type="ECO:0000313" key="2">
    <source>
        <dbReference type="EMBL" id="MDG6192692.1"/>
    </source>
</evidence>
<gene>
    <name evidence="2" type="ORF">NF708_01560</name>
</gene>
<comment type="caution">
    <text evidence="2">The sequence shown here is derived from an EMBL/GenBank/DDBJ whole genome shotgun (WGS) entry which is preliminary data.</text>
</comment>